<dbReference type="OrthoDB" id="2690153at2759"/>
<name>N1RF71_FUSC4</name>
<feature type="domain" description="FAD-binding" evidence="5">
    <location>
        <begin position="19"/>
        <end position="211"/>
    </location>
</feature>
<dbReference type="STRING" id="1229665.N1RF71"/>
<evidence type="ECO:0000256" key="3">
    <source>
        <dbReference type="ARBA" id="ARBA00022827"/>
    </source>
</evidence>
<organism evidence="6 7">
    <name type="scientific">Fusarium oxysporum f. sp. cubense (strain race 4)</name>
    <name type="common">Panama disease fungus</name>
    <dbReference type="NCBI Taxonomy" id="2502994"/>
    <lineage>
        <taxon>Eukaryota</taxon>
        <taxon>Fungi</taxon>
        <taxon>Dikarya</taxon>
        <taxon>Ascomycota</taxon>
        <taxon>Pezizomycotina</taxon>
        <taxon>Sordariomycetes</taxon>
        <taxon>Hypocreomycetidae</taxon>
        <taxon>Hypocreales</taxon>
        <taxon>Nectriaceae</taxon>
        <taxon>Fusarium</taxon>
        <taxon>Fusarium oxysporum species complex</taxon>
    </lineage>
</organism>
<keyword evidence="2" id="KW-0285">Flavoprotein</keyword>
<dbReference type="EMBL" id="KB726993">
    <property type="protein sequence ID" value="EMT63062.1"/>
    <property type="molecule type" value="Genomic_DNA"/>
</dbReference>
<evidence type="ECO:0000256" key="1">
    <source>
        <dbReference type="ARBA" id="ARBA00001974"/>
    </source>
</evidence>
<dbReference type="HOGENOM" id="CLU_1175214_0_0_1"/>
<dbReference type="Gene3D" id="3.50.50.60">
    <property type="entry name" value="FAD/NAD(P)-binding domain"/>
    <property type="match status" value="1"/>
</dbReference>
<accession>N1RF71</accession>
<dbReference type="GO" id="GO:0016709">
    <property type="term" value="F:oxidoreductase activity, acting on paired donors, with incorporation or reduction of molecular oxygen, NAD(P)H as one donor, and incorporation of one atom of oxygen"/>
    <property type="evidence" value="ECO:0007669"/>
    <property type="project" value="UniProtKB-ARBA"/>
</dbReference>
<keyword evidence="3" id="KW-0274">FAD</keyword>
<dbReference type="PANTHER" id="PTHR43004">
    <property type="entry name" value="TRK SYSTEM POTASSIUM UPTAKE PROTEIN"/>
    <property type="match status" value="1"/>
</dbReference>
<evidence type="ECO:0000313" key="6">
    <source>
        <dbReference type="EMBL" id="EMT63062.1"/>
    </source>
</evidence>
<evidence type="ECO:0000256" key="4">
    <source>
        <dbReference type="ARBA" id="ARBA00023002"/>
    </source>
</evidence>
<keyword evidence="7" id="KW-1185">Reference proteome</keyword>
<dbReference type="GO" id="GO:0071949">
    <property type="term" value="F:FAD binding"/>
    <property type="evidence" value="ECO:0007669"/>
    <property type="project" value="InterPro"/>
</dbReference>
<dbReference type="InterPro" id="IPR050641">
    <property type="entry name" value="RIFMO-like"/>
</dbReference>
<gene>
    <name evidence="6" type="ORF">FOC4_g10013266</name>
</gene>
<keyword evidence="4" id="KW-0560">Oxidoreductase</keyword>
<protein>
    <submittedName>
        <fullName evidence="6">Tetracenomycin polyketide synthesis hydroxylase tcmG</fullName>
    </submittedName>
</protein>
<dbReference type="SUPFAM" id="SSF51905">
    <property type="entry name" value="FAD/NAD(P)-binding domain"/>
    <property type="match status" value="1"/>
</dbReference>
<reference evidence="7" key="2">
    <citation type="journal article" date="2014" name="PLoS ONE">
        <title>Genome and Transcriptome Analysis of the Fungal Pathogen Fusarium oxysporum f. sp. cubense Causing Banana Vascular Wilt Disease.</title>
        <authorList>
            <person name="Guo L."/>
            <person name="Han L."/>
            <person name="Yang L."/>
            <person name="Zeng H."/>
            <person name="Fan D."/>
            <person name="Zhu Y."/>
            <person name="Feng Y."/>
            <person name="Wang G."/>
            <person name="Peng C."/>
            <person name="Jiang X."/>
            <person name="Zhou D."/>
            <person name="Ni P."/>
            <person name="Liang C."/>
            <person name="Liu L."/>
            <person name="Wang J."/>
            <person name="Mao C."/>
            <person name="Fang X."/>
            <person name="Peng M."/>
            <person name="Huang J."/>
        </authorList>
    </citation>
    <scope>NUCLEOTIDE SEQUENCE [LARGE SCALE GENOMIC DNA]</scope>
    <source>
        <strain evidence="7">race 4</strain>
    </source>
</reference>
<dbReference type="PRINTS" id="PR00420">
    <property type="entry name" value="RNGMNOXGNASE"/>
</dbReference>
<dbReference type="InterPro" id="IPR002938">
    <property type="entry name" value="FAD-bd"/>
</dbReference>
<comment type="cofactor">
    <cofactor evidence="1">
        <name>FAD</name>
        <dbReference type="ChEBI" id="CHEBI:57692"/>
    </cofactor>
</comment>
<evidence type="ECO:0000256" key="2">
    <source>
        <dbReference type="ARBA" id="ARBA00022630"/>
    </source>
</evidence>
<dbReference type="InterPro" id="IPR036188">
    <property type="entry name" value="FAD/NAD-bd_sf"/>
</dbReference>
<dbReference type="Proteomes" id="UP000016929">
    <property type="component" value="Unassembled WGS sequence"/>
</dbReference>
<feature type="non-terminal residue" evidence="6">
    <location>
        <position position="1"/>
    </location>
</feature>
<proteinExistence type="predicted"/>
<dbReference type="AlphaFoldDB" id="N1RF71"/>
<dbReference type="PANTHER" id="PTHR43004:SF19">
    <property type="entry name" value="BINDING MONOOXYGENASE, PUTATIVE (JCVI)-RELATED"/>
    <property type="match status" value="1"/>
</dbReference>
<reference evidence="7" key="1">
    <citation type="submission" date="2012-09" db="EMBL/GenBank/DDBJ databases">
        <title>Genome sequencing and comparative transcriptomics of race 1 and race 4 of banana pathogen: Fusarium oxysporum f. sp. cubense.</title>
        <authorList>
            <person name="Fang X."/>
            <person name="Huang J."/>
        </authorList>
    </citation>
    <scope>NUCLEOTIDE SEQUENCE [LARGE SCALE GENOMIC DNA]</scope>
    <source>
        <strain evidence="7">race 4</strain>
    </source>
</reference>
<evidence type="ECO:0000313" key="7">
    <source>
        <dbReference type="Proteomes" id="UP000016929"/>
    </source>
</evidence>
<dbReference type="Gene3D" id="3.30.70.2450">
    <property type="match status" value="1"/>
</dbReference>
<sequence>GGGPSGLLQAYLLSKLGKLFKIRSKYFIACDGAKSKVCQHVVSRATAKTRLGLIPLVSITTNITDIFYLYETMMMIHFSVNLREVVAYNLSGNAVLITHFDSDKYPVDTWNKDLCQQVLKGAIGKDMSLKVLSYRPWILSRKVAKAYREGNVFLTGDAAHLFPPTGGLGLNSSLADVYNLAFKVAHAFHRPSSPTLLDSYTEERRHVAEVNSRQSVKNGQKI</sequence>
<dbReference type="Pfam" id="PF01494">
    <property type="entry name" value="FAD_binding_3"/>
    <property type="match status" value="1"/>
</dbReference>
<evidence type="ECO:0000259" key="5">
    <source>
        <dbReference type="Pfam" id="PF01494"/>
    </source>
</evidence>